<dbReference type="EMBL" id="JBCNJP010000020">
    <property type="protein sequence ID" value="KAK9059688.1"/>
    <property type="molecule type" value="Genomic_DNA"/>
</dbReference>
<protein>
    <submittedName>
        <fullName evidence="1">Uncharacterized protein</fullName>
    </submittedName>
</protein>
<gene>
    <name evidence="1" type="ORF">SSX86_020392</name>
</gene>
<organism evidence="1 2">
    <name type="scientific">Deinandra increscens subsp. villosa</name>
    <dbReference type="NCBI Taxonomy" id="3103831"/>
    <lineage>
        <taxon>Eukaryota</taxon>
        <taxon>Viridiplantae</taxon>
        <taxon>Streptophyta</taxon>
        <taxon>Embryophyta</taxon>
        <taxon>Tracheophyta</taxon>
        <taxon>Spermatophyta</taxon>
        <taxon>Magnoliopsida</taxon>
        <taxon>eudicotyledons</taxon>
        <taxon>Gunneridae</taxon>
        <taxon>Pentapetalae</taxon>
        <taxon>asterids</taxon>
        <taxon>campanulids</taxon>
        <taxon>Asterales</taxon>
        <taxon>Asteraceae</taxon>
        <taxon>Asteroideae</taxon>
        <taxon>Heliantheae alliance</taxon>
        <taxon>Madieae</taxon>
        <taxon>Madiinae</taxon>
        <taxon>Deinandra</taxon>
    </lineage>
</organism>
<keyword evidence="2" id="KW-1185">Reference proteome</keyword>
<comment type="caution">
    <text evidence="1">The sequence shown here is derived from an EMBL/GenBank/DDBJ whole genome shotgun (WGS) entry which is preliminary data.</text>
</comment>
<dbReference type="PANTHER" id="PTHR34590:SF18">
    <property type="entry name" value="MALECTIN-LIKE DOMAIN-CONTAINING PROTEIN"/>
    <property type="match status" value="1"/>
</dbReference>
<sequence>MNYFRHGAPAPSISPAGDNSEVNNVSSSYAFIPVYRVNVGGETIDVDHDILRRNWTLDDPYIFRREAATNRSFGCTPAYNGLGSSRFDVPDDVYKTEKVLNISFLVNLTWSFRVDKNGTYVVRAHIFRHYKQRPL</sequence>
<dbReference type="PANTHER" id="PTHR34590">
    <property type="entry name" value="OS03G0124300 PROTEIN-RELATED"/>
    <property type="match status" value="1"/>
</dbReference>
<dbReference type="Gene3D" id="2.60.120.430">
    <property type="entry name" value="Galactose-binding lectin"/>
    <property type="match status" value="1"/>
</dbReference>
<name>A0AAP0CSB8_9ASTR</name>
<evidence type="ECO:0000313" key="2">
    <source>
        <dbReference type="Proteomes" id="UP001408789"/>
    </source>
</evidence>
<accession>A0AAP0CSB8</accession>
<proteinExistence type="predicted"/>
<evidence type="ECO:0000313" key="1">
    <source>
        <dbReference type="EMBL" id="KAK9059688.1"/>
    </source>
</evidence>
<reference evidence="1 2" key="1">
    <citation type="submission" date="2024-04" db="EMBL/GenBank/DDBJ databases">
        <title>The reference genome of an endangered Asteraceae, Deinandra increscens subsp. villosa, native to the Central Coast of California.</title>
        <authorList>
            <person name="Guilliams M."/>
            <person name="Hasenstab-Lehman K."/>
            <person name="Meyer R."/>
            <person name="Mcevoy S."/>
        </authorList>
    </citation>
    <scope>NUCLEOTIDE SEQUENCE [LARGE SCALE GENOMIC DNA]</scope>
    <source>
        <tissue evidence="1">Leaf</tissue>
    </source>
</reference>
<dbReference type="GO" id="GO:0004714">
    <property type="term" value="F:transmembrane receptor protein tyrosine kinase activity"/>
    <property type="evidence" value="ECO:0007669"/>
    <property type="project" value="InterPro"/>
</dbReference>
<dbReference type="AlphaFoldDB" id="A0AAP0CSB8"/>
<dbReference type="Proteomes" id="UP001408789">
    <property type="component" value="Unassembled WGS sequence"/>
</dbReference>
<dbReference type="InterPro" id="IPR045272">
    <property type="entry name" value="ANXUR1/2-like"/>
</dbReference>